<keyword evidence="5 9" id="KW-0276">Fatty acid metabolism</keyword>
<comment type="subcellular location">
    <subcellularLocation>
        <location evidence="9">Cytoplasm</location>
    </subcellularLocation>
</comment>
<evidence type="ECO:0000256" key="2">
    <source>
        <dbReference type="ARBA" id="ARBA00022490"/>
    </source>
</evidence>
<dbReference type="NCBIfam" id="TIGR00747">
    <property type="entry name" value="fabH"/>
    <property type="match status" value="1"/>
</dbReference>
<dbReference type="GO" id="GO:0004315">
    <property type="term" value="F:3-oxoacyl-[acyl-carrier-protein] synthase activity"/>
    <property type="evidence" value="ECO:0007669"/>
    <property type="project" value="InterPro"/>
</dbReference>
<evidence type="ECO:0000256" key="1">
    <source>
        <dbReference type="ARBA" id="ARBA00008642"/>
    </source>
</evidence>
<organism evidence="12 13">
    <name type="scientific">Streptomyces lonarensis</name>
    <dbReference type="NCBI Taxonomy" id="700599"/>
    <lineage>
        <taxon>Bacteria</taxon>
        <taxon>Bacillati</taxon>
        <taxon>Actinomycetota</taxon>
        <taxon>Actinomycetes</taxon>
        <taxon>Kitasatosporales</taxon>
        <taxon>Streptomycetaceae</taxon>
        <taxon>Streptomyces</taxon>
    </lineage>
</organism>
<evidence type="ECO:0000259" key="11">
    <source>
        <dbReference type="Pfam" id="PF08545"/>
    </source>
</evidence>
<feature type="region of interest" description="ACP-binding" evidence="9">
    <location>
        <begin position="259"/>
        <end position="263"/>
    </location>
</feature>
<keyword evidence="3 9" id="KW-0444">Lipid biosynthesis</keyword>
<dbReference type="Pfam" id="PF08541">
    <property type="entry name" value="ACP_syn_III_C"/>
    <property type="match status" value="1"/>
</dbReference>
<dbReference type="EC" id="2.3.1.180" evidence="9"/>
<dbReference type="UniPathway" id="UPA00094"/>
<dbReference type="Pfam" id="PF08545">
    <property type="entry name" value="ACP_syn_III"/>
    <property type="match status" value="1"/>
</dbReference>
<keyword evidence="13" id="KW-1185">Reference proteome</keyword>
<dbReference type="PANTHER" id="PTHR34069:SF2">
    <property type="entry name" value="BETA-KETOACYL-[ACYL-CARRIER-PROTEIN] SYNTHASE III"/>
    <property type="match status" value="1"/>
</dbReference>
<comment type="function">
    <text evidence="9">Catalyzes the condensation reaction of fatty acid synthesis by the addition to an acyl acceptor of two carbons from malonyl-ACP. Catalyzes the first condensation reaction which initiates fatty acid synthesis and may therefore play a role in governing the total rate of fatty acid production. Possesses both acetoacetyl-ACP synthase and acetyl transacylase activities. Its substrate specificity determines the biosynthesis of branched-chain and/or straight-chain of fatty acids.</text>
</comment>
<evidence type="ECO:0000256" key="5">
    <source>
        <dbReference type="ARBA" id="ARBA00022832"/>
    </source>
</evidence>
<dbReference type="PANTHER" id="PTHR34069">
    <property type="entry name" value="3-OXOACYL-[ACYL-CARRIER-PROTEIN] SYNTHASE 3"/>
    <property type="match status" value="1"/>
</dbReference>
<keyword evidence="4 9" id="KW-0808">Transferase</keyword>
<dbReference type="EMBL" id="JAAVJD010000003">
    <property type="protein sequence ID" value="NJQ04188.1"/>
    <property type="molecule type" value="Genomic_DNA"/>
</dbReference>
<feature type="active site" evidence="9">
    <location>
        <position position="117"/>
    </location>
</feature>
<evidence type="ECO:0000313" key="12">
    <source>
        <dbReference type="EMBL" id="NJQ04188.1"/>
    </source>
</evidence>
<feature type="active site" evidence="9">
    <location>
        <position position="288"/>
    </location>
</feature>
<gene>
    <name evidence="9" type="primary">fabH</name>
    <name evidence="12" type="ORF">HCN56_01000</name>
</gene>
<dbReference type="InterPro" id="IPR004655">
    <property type="entry name" value="FabH"/>
</dbReference>
<evidence type="ECO:0000256" key="3">
    <source>
        <dbReference type="ARBA" id="ARBA00022516"/>
    </source>
</evidence>
<comment type="subunit">
    <text evidence="9">Homodimer.</text>
</comment>
<dbReference type="SUPFAM" id="SSF53901">
    <property type="entry name" value="Thiolase-like"/>
    <property type="match status" value="1"/>
</dbReference>
<dbReference type="GO" id="GO:0005737">
    <property type="term" value="C:cytoplasm"/>
    <property type="evidence" value="ECO:0007669"/>
    <property type="project" value="UniProtKB-SubCell"/>
</dbReference>
<keyword evidence="2 9" id="KW-0963">Cytoplasm</keyword>
<dbReference type="CDD" id="cd00830">
    <property type="entry name" value="KAS_III"/>
    <property type="match status" value="1"/>
</dbReference>
<keyword evidence="8 9" id="KW-0012">Acyltransferase</keyword>
<dbReference type="HAMAP" id="MF_01815">
    <property type="entry name" value="FabH"/>
    <property type="match status" value="1"/>
</dbReference>
<dbReference type="RefSeq" id="WP_167967489.1">
    <property type="nucleotide sequence ID" value="NZ_BHZG01000094.1"/>
</dbReference>
<comment type="pathway">
    <text evidence="9">Lipid metabolism; fatty acid biosynthesis.</text>
</comment>
<evidence type="ECO:0000256" key="8">
    <source>
        <dbReference type="ARBA" id="ARBA00023315"/>
    </source>
</evidence>
<evidence type="ECO:0000256" key="4">
    <source>
        <dbReference type="ARBA" id="ARBA00022679"/>
    </source>
</evidence>
<dbReference type="Proteomes" id="UP000578686">
    <property type="component" value="Unassembled WGS sequence"/>
</dbReference>
<evidence type="ECO:0000256" key="9">
    <source>
        <dbReference type="HAMAP-Rule" id="MF_01815"/>
    </source>
</evidence>
<feature type="domain" description="Beta-ketoacyl-[acyl-carrier-protein] synthase III C-terminal" evidence="10">
    <location>
        <begin position="242"/>
        <end position="331"/>
    </location>
</feature>
<dbReference type="Gene3D" id="3.40.47.10">
    <property type="match status" value="1"/>
</dbReference>
<evidence type="ECO:0000313" key="13">
    <source>
        <dbReference type="Proteomes" id="UP000578686"/>
    </source>
</evidence>
<comment type="catalytic activity">
    <reaction evidence="9">
        <text>malonyl-[ACP] + acetyl-CoA + H(+) = 3-oxobutanoyl-[ACP] + CO2 + CoA</text>
        <dbReference type="Rhea" id="RHEA:12080"/>
        <dbReference type="Rhea" id="RHEA-COMP:9623"/>
        <dbReference type="Rhea" id="RHEA-COMP:9625"/>
        <dbReference type="ChEBI" id="CHEBI:15378"/>
        <dbReference type="ChEBI" id="CHEBI:16526"/>
        <dbReference type="ChEBI" id="CHEBI:57287"/>
        <dbReference type="ChEBI" id="CHEBI:57288"/>
        <dbReference type="ChEBI" id="CHEBI:78449"/>
        <dbReference type="ChEBI" id="CHEBI:78450"/>
        <dbReference type="EC" id="2.3.1.180"/>
    </reaction>
</comment>
<keyword evidence="6 9" id="KW-0443">Lipid metabolism</keyword>
<evidence type="ECO:0000259" key="10">
    <source>
        <dbReference type="Pfam" id="PF08541"/>
    </source>
</evidence>
<proteinExistence type="inferred from homology"/>
<comment type="similarity">
    <text evidence="1 9">Belongs to the thiolase-like superfamily. FabH family.</text>
</comment>
<feature type="active site" evidence="9">
    <location>
        <position position="258"/>
    </location>
</feature>
<dbReference type="GO" id="GO:0006633">
    <property type="term" value="P:fatty acid biosynthetic process"/>
    <property type="evidence" value="ECO:0007669"/>
    <property type="project" value="UniProtKB-UniRule"/>
</dbReference>
<keyword evidence="7 9" id="KW-0275">Fatty acid biosynthesis</keyword>
<protein>
    <recommendedName>
        <fullName evidence="9">Beta-ketoacyl-[acyl-carrier-protein] synthase III</fullName>
        <shortName evidence="9">Beta-ketoacyl-ACP synthase III</shortName>
        <shortName evidence="9">KAS III</shortName>
        <ecNumber evidence="9">2.3.1.180</ecNumber>
    </recommendedName>
    <alternativeName>
        <fullName evidence="9">3-oxoacyl-[acyl-carrier-protein] synthase 3</fullName>
    </alternativeName>
    <alternativeName>
        <fullName evidence="9">3-oxoacyl-[acyl-carrier-protein] synthase III</fullName>
    </alternativeName>
</protein>
<dbReference type="NCBIfam" id="NF006829">
    <property type="entry name" value="PRK09352.1"/>
    <property type="match status" value="1"/>
</dbReference>
<reference evidence="12 13" key="1">
    <citation type="submission" date="2020-03" db="EMBL/GenBank/DDBJ databases">
        <title>Draft genome of Streptomyces sp. ventii, isolated from the Axial Seamount in the Pacific Ocean, and resequencing of the two type strains Streptomyces lonarensis strain NCL 716 and Streptomyces bohaiensis strain 11A07.</title>
        <authorList>
            <person name="Loughran R.M."/>
            <person name="Pfannmuller K.M."/>
            <person name="Wasson B.J."/>
            <person name="Deadmond M.C."/>
            <person name="Paddock B.E."/>
            <person name="Koyack M.J."/>
            <person name="Gallegos D.A."/>
            <person name="Mitchell E.A."/>
            <person name="Ushijima B."/>
            <person name="Saw J.H."/>
            <person name="Mcphail K.L."/>
            <person name="Videau P."/>
        </authorList>
    </citation>
    <scope>NUCLEOTIDE SEQUENCE [LARGE SCALE GENOMIC DNA]</scope>
    <source>
        <strain evidence="12 13">NCL716</strain>
    </source>
</reference>
<comment type="domain">
    <text evidence="9">The last Arg residue of the ACP-binding site is essential for the weak association between ACP/AcpP and FabH.</text>
</comment>
<dbReference type="GO" id="GO:0033818">
    <property type="term" value="F:beta-ketoacyl-acyl-carrier-protein synthase III activity"/>
    <property type="evidence" value="ECO:0007669"/>
    <property type="project" value="UniProtKB-UniRule"/>
</dbReference>
<dbReference type="InterPro" id="IPR013747">
    <property type="entry name" value="ACP_syn_III_C"/>
</dbReference>
<name>A0A7X6CX82_9ACTN</name>
<dbReference type="InterPro" id="IPR013751">
    <property type="entry name" value="ACP_syn_III_N"/>
</dbReference>
<comment type="caution">
    <text evidence="12">The sequence shown here is derived from an EMBL/GenBank/DDBJ whole genome shotgun (WGS) entry which is preliminary data.</text>
</comment>
<evidence type="ECO:0000256" key="7">
    <source>
        <dbReference type="ARBA" id="ARBA00023160"/>
    </source>
</evidence>
<evidence type="ECO:0000256" key="6">
    <source>
        <dbReference type="ARBA" id="ARBA00023098"/>
    </source>
</evidence>
<dbReference type="InterPro" id="IPR016039">
    <property type="entry name" value="Thiolase-like"/>
</dbReference>
<dbReference type="GO" id="GO:0044550">
    <property type="term" value="P:secondary metabolite biosynthetic process"/>
    <property type="evidence" value="ECO:0007669"/>
    <property type="project" value="TreeGrafter"/>
</dbReference>
<accession>A0A7X6CX82</accession>
<keyword evidence="9" id="KW-0511">Multifunctional enzyme</keyword>
<sequence length="347" mass="35089">MNPDIPARAAVLAGLGGWVPDRVVTNDELAARLDTSDHWIRTRTGIGSRRVAAPEDATSDLAVRAGAAALEHSGDPGVDTVLLATVTPDHPCPATAPDVAGRLGLTGAAAFDIGAVCAGFVYALATAAGLIAAGAADRVLVIGADTYSRIIGPDDRGNLAIFGDGAGAVVLRAGEPGEPGALTAFDLGSDGSGRDLITVPAGGSRHPATAAVAGADGHFTMRGREVYRHAVTHLTRSARTSLDAAGVAPAAVDRFVPHQANLRILASVADELGVPPDRLVSNLHEIGNTGAASVPLALADAAAHGELAAGETVLLTAFGGGLAWGSCLLRWPELPPSPRPYLRRSTP</sequence>
<dbReference type="AlphaFoldDB" id="A0A7X6CX82"/>
<feature type="domain" description="Beta-ketoacyl-[acyl-carrier-protein] synthase III N-terminal" evidence="11">
    <location>
        <begin position="111"/>
        <end position="191"/>
    </location>
</feature>